<dbReference type="PROSITE" id="PS51186">
    <property type="entry name" value="GNAT"/>
    <property type="match status" value="1"/>
</dbReference>
<reference evidence="2 3" key="1">
    <citation type="submission" date="2013-06" db="EMBL/GenBank/DDBJ databases">
        <authorList>
            <person name="Weinstock G."/>
            <person name="Sodergren E."/>
            <person name="Lobos E.A."/>
            <person name="Fulton L."/>
            <person name="Fulton R."/>
            <person name="Courtney L."/>
            <person name="Fronick C."/>
            <person name="O'Laughlin M."/>
            <person name="Godfrey J."/>
            <person name="Wilson R.M."/>
            <person name="Miner T."/>
            <person name="Farmer C."/>
            <person name="Delehaunty K."/>
            <person name="Cordes M."/>
            <person name="Minx P."/>
            <person name="Tomlinson C."/>
            <person name="Chen J."/>
            <person name="Wollam A."/>
            <person name="Pepin K.H."/>
            <person name="Bhonagiri V."/>
            <person name="Zhang X."/>
            <person name="Warren W."/>
            <person name="Mitreva M."/>
            <person name="Mardis E.R."/>
            <person name="Wilson R.K."/>
        </authorList>
    </citation>
    <scope>NUCLEOTIDE SEQUENCE [LARGE SCALE GENOMIC DNA]</scope>
    <source>
        <strain evidence="2 3">RP2S-4</strain>
    </source>
</reference>
<organism evidence="2 3">
    <name type="scientific">Enterococcus faecalis RP2S-4</name>
    <dbReference type="NCBI Taxonomy" id="1244145"/>
    <lineage>
        <taxon>Bacteria</taxon>
        <taxon>Bacillati</taxon>
        <taxon>Bacillota</taxon>
        <taxon>Bacilli</taxon>
        <taxon>Lactobacillales</taxon>
        <taxon>Enterococcaceae</taxon>
        <taxon>Enterococcus</taxon>
    </lineage>
</organism>
<dbReference type="InterPro" id="IPR016181">
    <property type="entry name" value="Acyl_CoA_acyltransferase"/>
</dbReference>
<evidence type="ECO:0000313" key="3">
    <source>
        <dbReference type="Proteomes" id="UP000015750"/>
    </source>
</evidence>
<sequence>MQIRTIDKKEFSIVDKMIRESFEHTEHGYGNEAELVDKIRASATYIPALEMVAVGNDNSIIGHGLLSEVEIIGSDNVSHVGLVLAPLDVAVNHQNEGIGSKILIELEKTAKELQYRFISILGHPDYYPRFGYMPASKYNIKAPFDVSDELFMIKPLYEGALDSISGTIKYSDAFNE</sequence>
<dbReference type="Proteomes" id="UP000015750">
    <property type="component" value="Unassembled WGS sequence"/>
</dbReference>
<accession>A0ABC9TPR9</accession>
<comment type="caution">
    <text evidence="2">The sequence shown here is derived from an EMBL/GenBank/DDBJ whole genome shotgun (WGS) entry which is preliminary data.</text>
</comment>
<dbReference type="EMBL" id="ATIR01000003">
    <property type="protein sequence ID" value="EPI12540.1"/>
    <property type="molecule type" value="Genomic_DNA"/>
</dbReference>
<name>A0ABC9TPR9_ENTFL</name>
<evidence type="ECO:0000259" key="1">
    <source>
        <dbReference type="PROSITE" id="PS51186"/>
    </source>
</evidence>
<dbReference type="Gene3D" id="3.40.630.30">
    <property type="match status" value="1"/>
</dbReference>
<evidence type="ECO:0000313" key="2">
    <source>
        <dbReference type="EMBL" id="EPI12540.1"/>
    </source>
</evidence>
<feature type="domain" description="N-acetyltransferase" evidence="1">
    <location>
        <begin position="1"/>
        <end position="157"/>
    </location>
</feature>
<dbReference type="InterPro" id="IPR000182">
    <property type="entry name" value="GNAT_dom"/>
</dbReference>
<proteinExistence type="predicted"/>
<protein>
    <submittedName>
        <fullName evidence="2">Acetyltransferase, GNAT family</fullName>
    </submittedName>
</protein>
<dbReference type="AlphaFoldDB" id="A0ABC9TPR9"/>
<dbReference type="RefSeq" id="WP_016626875.1">
    <property type="nucleotide sequence ID" value="NZ_KE351828.1"/>
</dbReference>
<dbReference type="CDD" id="cd04301">
    <property type="entry name" value="NAT_SF"/>
    <property type="match status" value="1"/>
</dbReference>
<dbReference type="SUPFAM" id="SSF55729">
    <property type="entry name" value="Acyl-CoA N-acyltransferases (Nat)"/>
    <property type="match status" value="1"/>
</dbReference>
<gene>
    <name evidence="2" type="ORF">D358_00039</name>
</gene>